<evidence type="ECO:0000256" key="2">
    <source>
        <dbReference type="SAM" id="Phobius"/>
    </source>
</evidence>
<reference evidence="3" key="1">
    <citation type="submission" date="2019-01" db="EMBL/GenBank/DDBJ databases">
        <title>Draft genome sequences of three monokaryotic isolates of the white-rot basidiomycete fungus Dichomitus squalens.</title>
        <authorList>
            <consortium name="DOE Joint Genome Institute"/>
            <person name="Lopez S.C."/>
            <person name="Andreopoulos B."/>
            <person name="Pangilinan J."/>
            <person name="Lipzen A."/>
            <person name="Riley R."/>
            <person name="Ahrendt S."/>
            <person name="Ng V."/>
            <person name="Barry K."/>
            <person name="Daum C."/>
            <person name="Grigoriev I.V."/>
            <person name="Hilden K.S."/>
            <person name="Makela M.R."/>
            <person name="de Vries R.P."/>
        </authorList>
    </citation>
    <scope>NUCLEOTIDE SEQUENCE [LARGE SCALE GENOMIC DNA]</scope>
    <source>
        <strain evidence="3">OM18370.1</strain>
    </source>
</reference>
<feature type="region of interest" description="Disordered" evidence="1">
    <location>
        <begin position="78"/>
        <end position="98"/>
    </location>
</feature>
<proteinExistence type="predicted"/>
<gene>
    <name evidence="3" type="ORF">BD311DRAFT_454635</name>
</gene>
<dbReference type="EMBL" id="ML143448">
    <property type="protein sequence ID" value="TBU26293.1"/>
    <property type="molecule type" value="Genomic_DNA"/>
</dbReference>
<accession>A0A4V2JZT5</accession>
<organism evidence="3">
    <name type="scientific">Dichomitus squalens</name>
    <dbReference type="NCBI Taxonomy" id="114155"/>
    <lineage>
        <taxon>Eukaryota</taxon>
        <taxon>Fungi</taxon>
        <taxon>Dikarya</taxon>
        <taxon>Basidiomycota</taxon>
        <taxon>Agaricomycotina</taxon>
        <taxon>Agaricomycetes</taxon>
        <taxon>Polyporales</taxon>
        <taxon>Polyporaceae</taxon>
        <taxon>Dichomitus</taxon>
    </lineage>
</organism>
<keyword evidence="2" id="KW-1133">Transmembrane helix</keyword>
<feature type="transmembrane region" description="Helical" evidence="2">
    <location>
        <begin position="42"/>
        <end position="64"/>
    </location>
</feature>
<dbReference type="AlphaFoldDB" id="A0A4V2JZT5"/>
<keyword evidence="2" id="KW-0472">Membrane</keyword>
<keyword evidence="2" id="KW-0812">Transmembrane</keyword>
<evidence type="ECO:0000313" key="3">
    <source>
        <dbReference type="EMBL" id="TBU26293.1"/>
    </source>
</evidence>
<name>A0A4V2JZT5_9APHY</name>
<dbReference type="Proteomes" id="UP000292957">
    <property type="component" value="Unassembled WGS sequence"/>
</dbReference>
<protein>
    <submittedName>
        <fullName evidence="3">Uncharacterized protein</fullName>
    </submittedName>
</protein>
<evidence type="ECO:0000256" key="1">
    <source>
        <dbReference type="SAM" id="MobiDB-lite"/>
    </source>
</evidence>
<sequence length="98" mass="10853">MIDGPHHCSPSNPITAFHLLPPRFLLVHGLSFLPSLLTLPHVPFYLVSIRSAPSISVGGLLWALRQTSRHMRTRVPDEGLTAVSTEQQGEDATRGYER</sequence>